<proteinExistence type="predicted"/>
<keyword evidence="3" id="KW-1003">Cell membrane</keyword>
<dbReference type="SUPFAM" id="SSF82714">
    <property type="entry name" value="Multidrug efflux transporter AcrB TolC docking domain, DN and DC subdomains"/>
    <property type="match status" value="2"/>
</dbReference>
<accession>A0A3S4JYC0</accession>
<dbReference type="Pfam" id="PF00873">
    <property type="entry name" value="ACR_tran"/>
    <property type="match status" value="1"/>
</dbReference>
<feature type="transmembrane region" description="Helical" evidence="8">
    <location>
        <begin position="906"/>
        <end position="931"/>
    </location>
</feature>
<feature type="transmembrane region" description="Helical" evidence="8">
    <location>
        <begin position="528"/>
        <end position="549"/>
    </location>
</feature>
<sequence>MIPSAPFIRRPVATTLLTLAILLAGAIAFKLLPVSPLPQVDFPTISVSAKLPGASPETMAATVATPLERALGRIAGVTEMTSTSSLGSTNVTLQFDLDRDINGAARDVQAAINAARSLLPTGMPSNPTYRKVNPADAPIMIMALTSDTLSRGQMYDAADSILGQKLSQVDGIGNVIIGGGAQPAVRVEMNPTQLNHYGIGMETVRAAITSTNANRPKGFLENDERHWQVQANDQAGKASDYLPLIVSYKNGSAVRISDVAEVKDSVVDLRNAGMLGKQPAVMLILFRQPGANIIETVDRVKAMLPQLQASIPPSIKINQVMDRTPTIRASLSEVERSLAISIALVILVVFLFLRNGRATAIPAITVPVSLVGTFAIMYLAGFSLNNLSLMALTIATGFVVDDTIVVLENISRHIENGMQPFQAALRGAREVGFTVLSMSISLIAVFIPILLMGGIIGRLFREFAVTLSVAIMVSLLVSLTTTPMLCARWLKTHDAHKTPGKLFQWSERAFDAMLNGYRRSLSWALRHGRLMMAVLGATIALNVFLYTVIAKGFFPQQDTGRLTGMIKADQSISFQAMQGKLQRFINVVGADPAVDKVVGFTGGGQRNSANMFVSLKPLAERKENADQVIARLRKKLSGEPGAQLFLQSVQDIRIGGRSSNAQYQYTLQGDDLNELREWTPKVQLAMSKIPFLADLNNDQEVKGLQTTLAFDRAAMARLGLTQAQVDSVLNDAFGQRQVSTIYNPLNQYHVVLEVAPQYWQGPEGLRDIYLQTPGGQPTPLSAFASWQPTHAALSVNHQSQFAATTISFNLPPGYSLSDATQAIDAAIADIGLPSSIHASFQGTAKSFQASLDSQPVLILAALVAVYIVLGMLYESVVHPITILSTLPSAGVGALLALMATGGEFNIIALIGILLLIGIVKKNAIMMIDFALTAEREQGLPPQEAILQACLLRFRPIMMTTMAALFGALPLALGRGDGAEMRTPLGISIVGGLLLSQLLTLYTTPIVYLYLDRFRLWCLKWRGGRGPALAAGKEE</sequence>
<dbReference type="GO" id="GO:0042910">
    <property type="term" value="F:xenobiotic transmembrane transporter activity"/>
    <property type="evidence" value="ECO:0007669"/>
    <property type="project" value="TreeGrafter"/>
</dbReference>
<keyword evidence="4" id="KW-0997">Cell inner membrane</keyword>
<dbReference type="Gene3D" id="3.30.70.1430">
    <property type="entry name" value="Multidrug efflux transporter AcrB pore domain"/>
    <property type="match status" value="2"/>
</dbReference>
<evidence type="ECO:0000256" key="7">
    <source>
        <dbReference type="ARBA" id="ARBA00023136"/>
    </source>
</evidence>
<dbReference type="RefSeq" id="WP_152637967.1">
    <property type="nucleotide sequence ID" value="NZ_JAJMMA010000037.1"/>
</dbReference>
<dbReference type="PANTHER" id="PTHR32063:SF34">
    <property type="entry name" value="MULTIDRUG RESISTANCE PROTEIN MDTC"/>
    <property type="match status" value="1"/>
</dbReference>
<dbReference type="PANTHER" id="PTHR32063">
    <property type="match status" value="1"/>
</dbReference>
<dbReference type="EMBL" id="LR134182">
    <property type="protein sequence ID" value="VEB43503.1"/>
    <property type="molecule type" value="Genomic_DNA"/>
</dbReference>
<reference evidence="9 10" key="1">
    <citation type="submission" date="2018-12" db="EMBL/GenBank/DDBJ databases">
        <authorList>
            <consortium name="Pathogen Informatics"/>
        </authorList>
    </citation>
    <scope>NUCLEOTIDE SEQUENCE [LARGE SCALE GENOMIC DNA]</scope>
    <source>
        <strain evidence="9 10">NCTC9695</strain>
    </source>
</reference>
<dbReference type="Gene3D" id="3.30.2090.10">
    <property type="entry name" value="Multidrug efflux transporter AcrB TolC docking domain, DN and DC subdomains"/>
    <property type="match status" value="2"/>
</dbReference>
<dbReference type="InterPro" id="IPR027463">
    <property type="entry name" value="AcrB_DN_DC_subdom"/>
</dbReference>
<dbReference type="Gene3D" id="3.30.70.1320">
    <property type="entry name" value="Multidrug efflux transporter AcrB pore domain like"/>
    <property type="match status" value="1"/>
</dbReference>
<dbReference type="Proteomes" id="UP000275777">
    <property type="component" value="Chromosome"/>
</dbReference>
<dbReference type="AlphaFoldDB" id="A0A3S4JYC0"/>
<keyword evidence="7 8" id="KW-0472">Membrane</keyword>
<feature type="transmembrane region" description="Helical" evidence="8">
    <location>
        <begin position="431"/>
        <end position="457"/>
    </location>
</feature>
<feature type="transmembrane region" description="Helical" evidence="8">
    <location>
        <begin position="984"/>
        <end position="1010"/>
    </location>
</feature>
<dbReference type="GO" id="GO:0005886">
    <property type="term" value="C:plasma membrane"/>
    <property type="evidence" value="ECO:0007669"/>
    <property type="project" value="UniProtKB-SubCell"/>
</dbReference>
<evidence type="ECO:0000256" key="3">
    <source>
        <dbReference type="ARBA" id="ARBA00022475"/>
    </source>
</evidence>
<dbReference type="InterPro" id="IPR001036">
    <property type="entry name" value="Acrflvin-R"/>
</dbReference>
<feature type="transmembrane region" description="Helical" evidence="8">
    <location>
        <begin position="463"/>
        <end position="487"/>
    </location>
</feature>
<evidence type="ECO:0000313" key="9">
    <source>
        <dbReference type="EMBL" id="VEB43503.1"/>
    </source>
</evidence>
<dbReference type="Gene3D" id="3.30.70.1440">
    <property type="entry name" value="Multidrug efflux transporter AcrB pore domain"/>
    <property type="match status" value="1"/>
</dbReference>
<dbReference type="FunFam" id="3.30.70.1430:FF:000001">
    <property type="entry name" value="Efflux pump membrane transporter"/>
    <property type="match status" value="1"/>
</dbReference>
<evidence type="ECO:0000256" key="2">
    <source>
        <dbReference type="ARBA" id="ARBA00022448"/>
    </source>
</evidence>
<dbReference type="Gene3D" id="1.20.1640.10">
    <property type="entry name" value="Multidrug efflux transporter AcrB transmembrane domain"/>
    <property type="match status" value="2"/>
</dbReference>
<organism evidence="9 10">
    <name type="scientific">Chromobacterium violaceum</name>
    <dbReference type="NCBI Taxonomy" id="536"/>
    <lineage>
        <taxon>Bacteria</taxon>
        <taxon>Pseudomonadati</taxon>
        <taxon>Pseudomonadota</taxon>
        <taxon>Betaproteobacteria</taxon>
        <taxon>Neisseriales</taxon>
        <taxon>Chromobacteriaceae</taxon>
        <taxon>Chromobacterium</taxon>
    </lineage>
</organism>
<gene>
    <name evidence="9" type="primary">mdtC_4</name>
    <name evidence="9" type="ORF">NCTC9695_03962</name>
</gene>
<feature type="transmembrane region" description="Helical" evidence="8">
    <location>
        <begin position="360"/>
        <end position="381"/>
    </location>
</feature>
<keyword evidence="2" id="KW-0813">Transport</keyword>
<evidence type="ECO:0000256" key="6">
    <source>
        <dbReference type="ARBA" id="ARBA00022989"/>
    </source>
</evidence>
<evidence type="ECO:0000256" key="4">
    <source>
        <dbReference type="ARBA" id="ARBA00022519"/>
    </source>
</evidence>
<dbReference type="PRINTS" id="PR00702">
    <property type="entry name" value="ACRIFLAVINRP"/>
</dbReference>
<keyword evidence="5 8" id="KW-0812">Transmembrane</keyword>
<evidence type="ECO:0000313" key="10">
    <source>
        <dbReference type="Proteomes" id="UP000275777"/>
    </source>
</evidence>
<comment type="subcellular location">
    <subcellularLocation>
        <location evidence="1">Cell inner membrane</location>
        <topology evidence="1">Multi-pass membrane protein</topology>
    </subcellularLocation>
</comment>
<evidence type="ECO:0000256" key="5">
    <source>
        <dbReference type="ARBA" id="ARBA00022692"/>
    </source>
</evidence>
<dbReference type="SUPFAM" id="SSF82693">
    <property type="entry name" value="Multidrug efflux transporter AcrB pore domain, PN1, PN2, PC1 and PC2 subdomains"/>
    <property type="match status" value="4"/>
</dbReference>
<evidence type="ECO:0000256" key="8">
    <source>
        <dbReference type="SAM" id="Phobius"/>
    </source>
</evidence>
<protein>
    <submittedName>
        <fullName evidence="9">Multidrug transporter MdtC</fullName>
    </submittedName>
</protein>
<feature type="transmembrane region" description="Helical" evidence="8">
    <location>
        <begin position="856"/>
        <end position="873"/>
    </location>
</feature>
<keyword evidence="6 8" id="KW-1133">Transmembrane helix</keyword>
<dbReference type="NCBIfam" id="NF033617">
    <property type="entry name" value="RND_permease_2"/>
    <property type="match status" value="1"/>
</dbReference>
<name>A0A3S4JYC0_CHRVL</name>
<feature type="transmembrane region" description="Helical" evidence="8">
    <location>
        <begin position="337"/>
        <end position="353"/>
    </location>
</feature>
<dbReference type="FunFam" id="1.20.1640.10:FF:000001">
    <property type="entry name" value="Efflux pump membrane transporter"/>
    <property type="match status" value="1"/>
</dbReference>
<evidence type="ECO:0000256" key="1">
    <source>
        <dbReference type="ARBA" id="ARBA00004429"/>
    </source>
</evidence>
<dbReference type="SUPFAM" id="SSF82866">
    <property type="entry name" value="Multidrug efflux transporter AcrB transmembrane domain"/>
    <property type="match status" value="2"/>
</dbReference>
<feature type="transmembrane region" description="Helical" evidence="8">
    <location>
        <begin position="951"/>
        <end position="972"/>
    </location>
</feature>